<evidence type="ECO:0000256" key="2">
    <source>
        <dbReference type="ARBA" id="ARBA00023295"/>
    </source>
</evidence>
<evidence type="ECO:0000256" key="1">
    <source>
        <dbReference type="ARBA" id="ARBA00022801"/>
    </source>
</evidence>
<dbReference type="GO" id="GO:0008477">
    <property type="term" value="F:purine nucleosidase activity"/>
    <property type="evidence" value="ECO:0007669"/>
    <property type="project" value="TreeGrafter"/>
</dbReference>
<dbReference type="GO" id="GO:0005829">
    <property type="term" value="C:cytosol"/>
    <property type="evidence" value="ECO:0007669"/>
    <property type="project" value="TreeGrafter"/>
</dbReference>
<evidence type="ECO:0000259" key="3">
    <source>
        <dbReference type="Pfam" id="PF01156"/>
    </source>
</evidence>
<keyword evidence="2" id="KW-0326">Glycosidase</keyword>
<organism evidence="4 5">
    <name type="scientific">Marinitoga hydrogenitolerans (strain DSM 16785 / JCM 12826 / AT1271)</name>
    <dbReference type="NCBI Taxonomy" id="1122195"/>
    <lineage>
        <taxon>Bacteria</taxon>
        <taxon>Thermotogati</taxon>
        <taxon>Thermotogota</taxon>
        <taxon>Thermotogae</taxon>
        <taxon>Petrotogales</taxon>
        <taxon>Petrotogaceae</taxon>
        <taxon>Marinitoga</taxon>
    </lineage>
</organism>
<dbReference type="Proteomes" id="UP000184334">
    <property type="component" value="Unassembled WGS sequence"/>
</dbReference>
<dbReference type="RefSeq" id="WP_072865324.1">
    <property type="nucleotide sequence ID" value="NZ_FQUI01000030.1"/>
</dbReference>
<protein>
    <submittedName>
        <fullName evidence="4">Pyrimidine-specific ribonucleoside hydrolase</fullName>
    </submittedName>
</protein>
<dbReference type="PROSITE" id="PS01247">
    <property type="entry name" value="IUNH"/>
    <property type="match status" value="1"/>
</dbReference>
<feature type="domain" description="Inosine/uridine-preferring nucleoside hydrolase" evidence="3">
    <location>
        <begin position="5"/>
        <end position="296"/>
    </location>
</feature>
<dbReference type="PANTHER" id="PTHR12304">
    <property type="entry name" value="INOSINE-URIDINE PREFERRING NUCLEOSIDE HYDROLASE"/>
    <property type="match status" value="1"/>
</dbReference>
<evidence type="ECO:0000313" key="4">
    <source>
        <dbReference type="EMBL" id="SHF03904.1"/>
    </source>
</evidence>
<dbReference type="OrthoDB" id="9797882at2"/>
<dbReference type="InterPro" id="IPR036452">
    <property type="entry name" value="Ribo_hydro-like"/>
</dbReference>
<dbReference type="STRING" id="1122195.SAMN02745164_01654"/>
<keyword evidence="1 4" id="KW-0378">Hydrolase</keyword>
<dbReference type="Gene3D" id="3.90.245.10">
    <property type="entry name" value="Ribonucleoside hydrolase-like"/>
    <property type="match status" value="1"/>
</dbReference>
<dbReference type="CDD" id="cd02651">
    <property type="entry name" value="nuc_hydro_IU_UC_XIUA"/>
    <property type="match status" value="1"/>
</dbReference>
<gene>
    <name evidence="4" type="ORF">SAMN02745164_01654</name>
</gene>
<name>A0A1M4YDJ3_MARH1</name>
<dbReference type="GO" id="GO:0045437">
    <property type="term" value="F:uridine nucleosidase activity"/>
    <property type="evidence" value="ECO:0007669"/>
    <property type="project" value="UniProtKB-ARBA"/>
</dbReference>
<accession>A0A1M4YDJ3</accession>
<dbReference type="SUPFAM" id="SSF53590">
    <property type="entry name" value="Nucleoside hydrolase"/>
    <property type="match status" value="1"/>
</dbReference>
<dbReference type="GO" id="GO:0006152">
    <property type="term" value="P:purine nucleoside catabolic process"/>
    <property type="evidence" value="ECO:0007669"/>
    <property type="project" value="TreeGrafter"/>
</dbReference>
<sequence>MKKKVILDCDPGHDDAVAILLAGIAKEIELLGVIAVAGNSYLRNTVRNALILTEMANINVPVFKGSEKPLLRKQIVAPDIHGESGLEGANLPEPTKKVENKNYLEFLAENIYSNPNEITLVAVGPLTNIAKFALNYPDLVPLVKELVIMGGGIEFGNVTPRAEFNIYADPEAAQIIFNAGFNLTVFPLDVTHKAKIYINEIKEMQEFSSEIVSKMGILLEFFHQTYYDVFKIKGAPLHDPCTIAYLINPEIFEYEEYFAQVETKGELTYGETVVDYWHFNKPNSKWALNVNREEFIKILFENLKKYE</sequence>
<dbReference type="InterPro" id="IPR015910">
    <property type="entry name" value="I/U_nuclsd_hydro_CS"/>
</dbReference>
<dbReference type="PANTHER" id="PTHR12304:SF4">
    <property type="entry name" value="URIDINE NUCLEOSIDASE"/>
    <property type="match status" value="1"/>
</dbReference>
<dbReference type="InterPro" id="IPR001910">
    <property type="entry name" value="Inosine/uridine_hydrolase_dom"/>
</dbReference>
<proteinExistence type="predicted"/>
<dbReference type="AlphaFoldDB" id="A0A1M4YDJ3"/>
<evidence type="ECO:0000313" key="5">
    <source>
        <dbReference type="Proteomes" id="UP000184334"/>
    </source>
</evidence>
<dbReference type="EMBL" id="FQUI01000030">
    <property type="protein sequence ID" value="SHF03904.1"/>
    <property type="molecule type" value="Genomic_DNA"/>
</dbReference>
<keyword evidence="5" id="KW-1185">Reference proteome</keyword>
<dbReference type="InterPro" id="IPR023186">
    <property type="entry name" value="IUNH"/>
</dbReference>
<dbReference type="Pfam" id="PF01156">
    <property type="entry name" value="IU_nuc_hydro"/>
    <property type="match status" value="1"/>
</dbReference>
<reference evidence="4" key="1">
    <citation type="submission" date="2016-11" db="EMBL/GenBank/DDBJ databases">
        <authorList>
            <person name="Varghese N."/>
            <person name="Submissions S."/>
        </authorList>
    </citation>
    <scope>NUCLEOTIDE SEQUENCE [LARGE SCALE GENOMIC DNA]</scope>
    <source>
        <strain evidence="4">DSM 16785</strain>
    </source>
</reference>
<comment type="caution">
    <text evidence="4">The sequence shown here is derived from an EMBL/GenBank/DDBJ whole genome shotgun (WGS) entry which is preliminary data.</text>
</comment>